<evidence type="ECO:0000313" key="3">
    <source>
        <dbReference type="Proteomes" id="UP001431209"/>
    </source>
</evidence>
<dbReference type="Proteomes" id="UP001431209">
    <property type="component" value="Unassembled WGS sequence"/>
</dbReference>
<sequence length="234" mass="26892">MTNTIVDRLRNVVVDNDPSVKVTQDKVVHYKEQPIEDYDQNYREKPVTPKHTSSAVESSMMMSPNTEEIMPSSLKDVLRKIRSQKNSENHITDSQRFSSKMSDTFSDSSRSSRSSSINSTKPIRITLDDRPPSHVTKSQEQFTNPVRISKLSDVYHLKEDEDRSKRTATHKHNGTNVPKMTSNALDQDLVTHEVRISSRPVNNHQSTTSRTEEVVVFRRTDPQGKKLKEREKGW</sequence>
<keyword evidence="3" id="KW-1185">Reference proteome</keyword>
<feature type="compositionally biased region" description="Polar residues" evidence="1">
    <location>
        <begin position="50"/>
        <end position="61"/>
    </location>
</feature>
<proteinExistence type="predicted"/>
<organism evidence="2 3">
    <name type="scientific">Acrasis kona</name>
    <dbReference type="NCBI Taxonomy" id="1008807"/>
    <lineage>
        <taxon>Eukaryota</taxon>
        <taxon>Discoba</taxon>
        <taxon>Heterolobosea</taxon>
        <taxon>Tetramitia</taxon>
        <taxon>Eutetramitia</taxon>
        <taxon>Acrasidae</taxon>
        <taxon>Acrasis</taxon>
    </lineage>
</organism>
<evidence type="ECO:0000313" key="2">
    <source>
        <dbReference type="EMBL" id="KAL0490630.1"/>
    </source>
</evidence>
<feature type="compositionally biased region" description="Low complexity" evidence="1">
    <location>
        <begin position="97"/>
        <end position="121"/>
    </location>
</feature>
<feature type="compositionally biased region" description="Basic and acidic residues" evidence="1">
    <location>
        <begin position="210"/>
        <end position="234"/>
    </location>
</feature>
<feature type="region of interest" description="Disordered" evidence="1">
    <location>
        <begin position="199"/>
        <end position="234"/>
    </location>
</feature>
<feature type="compositionally biased region" description="Basic and acidic residues" evidence="1">
    <location>
        <begin position="31"/>
        <end position="47"/>
    </location>
</feature>
<dbReference type="AlphaFoldDB" id="A0AAW2ZM92"/>
<accession>A0AAW2ZM92</accession>
<evidence type="ECO:0000256" key="1">
    <source>
        <dbReference type="SAM" id="MobiDB-lite"/>
    </source>
</evidence>
<name>A0AAW2ZM92_9EUKA</name>
<dbReference type="EMBL" id="JAOPGA020001707">
    <property type="protein sequence ID" value="KAL0490630.1"/>
    <property type="molecule type" value="Genomic_DNA"/>
</dbReference>
<feature type="region of interest" description="Disordered" evidence="1">
    <location>
        <begin position="84"/>
        <end position="140"/>
    </location>
</feature>
<reference evidence="2 3" key="1">
    <citation type="submission" date="2024-03" db="EMBL/GenBank/DDBJ databases">
        <title>The Acrasis kona genome and developmental transcriptomes reveal deep origins of eukaryotic multicellular pathways.</title>
        <authorList>
            <person name="Sheikh S."/>
            <person name="Fu C.-J."/>
            <person name="Brown M.W."/>
            <person name="Baldauf S.L."/>
        </authorList>
    </citation>
    <scope>NUCLEOTIDE SEQUENCE [LARGE SCALE GENOMIC DNA]</scope>
    <source>
        <strain evidence="2 3">ATCC MYA-3509</strain>
    </source>
</reference>
<gene>
    <name evidence="2" type="ORF">AKO1_003386</name>
</gene>
<feature type="region of interest" description="Disordered" evidence="1">
    <location>
        <begin position="159"/>
        <end position="181"/>
    </location>
</feature>
<feature type="compositionally biased region" description="Polar residues" evidence="1">
    <location>
        <begin position="199"/>
        <end position="209"/>
    </location>
</feature>
<protein>
    <submittedName>
        <fullName evidence="2">Uncharacterized protein</fullName>
    </submittedName>
</protein>
<comment type="caution">
    <text evidence="2">The sequence shown here is derived from an EMBL/GenBank/DDBJ whole genome shotgun (WGS) entry which is preliminary data.</text>
</comment>
<feature type="non-terminal residue" evidence="2">
    <location>
        <position position="234"/>
    </location>
</feature>
<feature type="region of interest" description="Disordered" evidence="1">
    <location>
        <begin position="31"/>
        <end position="61"/>
    </location>
</feature>